<dbReference type="CDD" id="cd00429">
    <property type="entry name" value="RPE"/>
    <property type="match status" value="1"/>
</dbReference>
<dbReference type="AlphaFoldDB" id="A0AA43TZF5"/>
<sequence>MKKISPSILDVSKDELINYVNKLIEWNINNIHYDVMDQEFVPNQALSYKEIEQIYNKCPKHQMDIHLMVKDINYYYDLFKKFDAILTFHYEAFKNENQIQKLIKQAKKDNVKIGIAFNPDTEVDKILPLLKNFDLVLPMSVYPGRGGQSFIENTYTKVKMLKEYIDKNNLNTIIEIDGGVKDFNIKKCFDSGVDLAVVGSFLVKNFSKETIDKLLE</sequence>
<accession>A0AA43TZF5</accession>
<gene>
    <name evidence="3" type="ORF">DCBHLPFO_00073</name>
</gene>
<dbReference type="GO" id="GO:0005975">
    <property type="term" value="P:carbohydrate metabolic process"/>
    <property type="evidence" value="ECO:0007669"/>
    <property type="project" value="InterPro"/>
</dbReference>
<evidence type="ECO:0000313" key="4">
    <source>
        <dbReference type="Proteomes" id="UP001162175"/>
    </source>
</evidence>
<dbReference type="NCBIfam" id="NF004076">
    <property type="entry name" value="PRK05581.1-4"/>
    <property type="match status" value="1"/>
</dbReference>
<evidence type="ECO:0000256" key="2">
    <source>
        <dbReference type="ARBA" id="ARBA00023235"/>
    </source>
</evidence>
<dbReference type="EMBL" id="JAPFAR010000001">
    <property type="protein sequence ID" value="MDI3349300.1"/>
    <property type="molecule type" value="Genomic_DNA"/>
</dbReference>
<name>A0AA43TZF5_MYCAR</name>
<dbReference type="RefSeq" id="WP_060823429.1">
    <property type="nucleotide sequence ID" value="NZ_AP014657.1"/>
</dbReference>
<reference evidence="3" key="1">
    <citation type="submission" date="2022-11" db="EMBL/GenBank/DDBJ databases">
        <title>Draft genome of Mycoplasma arginini isolated from fly.</title>
        <authorList>
            <person name="Severgnini M."/>
            <person name="Gioia G."/>
            <person name="Cremonesi P."/>
            <person name="Moroni P."/>
            <person name="Addis M.F."/>
            <person name="Castiglioni B."/>
        </authorList>
    </citation>
    <scope>NUCLEOTIDE SEQUENCE</scope>
    <source>
        <strain evidence="3">QMP CG1-1632</strain>
    </source>
</reference>
<dbReference type="Gene3D" id="3.20.20.70">
    <property type="entry name" value="Aldolase class I"/>
    <property type="match status" value="1"/>
</dbReference>
<dbReference type="SUPFAM" id="SSF51366">
    <property type="entry name" value="Ribulose-phoshate binding barrel"/>
    <property type="match status" value="1"/>
</dbReference>
<dbReference type="Pfam" id="PF00834">
    <property type="entry name" value="Ribul_P_3_epim"/>
    <property type="match status" value="1"/>
</dbReference>
<dbReference type="InterPro" id="IPR013785">
    <property type="entry name" value="Aldolase_TIM"/>
</dbReference>
<dbReference type="Proteomes" id="UP001162175">
    <property type="component" value="Unassembled WGS sequence"/>
</dbReference>
<dbReference type="KEGG" id="marg:MARG145_0571"/>
<dbReference type="GO" id="GO:0046872">
    <property type="term" value="F:metal ion binding"/>
    <property type="evidence" value="ECO:0007669"/>
    <property type="project" value="UniProtKB-KW"/>
</dbReference>
<protein>
    <submittedName>
        <fullName evidence="3">Ribulose-phosphate 3-epimerase</fullName>
    </submittedName>
</protein>
<dbReference type="PANTHER" id="PTHR11749">
    <property type="entry name" value="RIBULOSE-5-PHOSPHATE-3-EPIMERASE"/>
    <property type="match status" value="1"/>
</dbReference>
<evidence type="ECO:0000256" key="1">
    <source>
        <dbReference type="ARBA" id="ARBA00022723"/>
    </source>
</evidence>
<organism evidence="3 4">
    <name type="scientific">Mycoplasmopsis arginini</name>
    <name type="common">Mycoplasma arginini</name>
    <dbReference type="NCBI Taxonomy" id="2094"/>
    <lineage>
        <taxon>Bacteria</taxon>
        <taxon>Bacillati</taxon>
        <taxon>Mycoplasmatota</taxon>
        <taxon>Mycoplasmoidales</taxon>
        <taxon>Metamycoplasmataceae</taxon>
        <taxon>Mycoplasmopsis</taxon>
    </lineage>
</organism>
<keyword evidence="1" id="KW-0479">Metal-binding</keyword>
<comment type="caution">
    <text evidence="3">The sequence shown here is derived from an EMBL/GenBank/DDBJ whole genome shotgun (WGS) entry which is preliminary data.</text>
</comment>
<dbReference type="GO" id="GO:0016857">
    <property type="term" value="F:racemase and epimerase activity, acting on carbohydrates and derivatives"/>
    <property type="evidence" value="ECO:0007669"/>
    <property type="project" value="InterPro"/>
</dbReference>
<keyword evidence="2" id="KW-0413">Isomerase</keyword>
<evidence type="ECO:0000313" key="3">
    <source>
        <dbReference type="EMBL" id="MDI3349300.1"/>
    </source>
</evidence>
<proteinExistence type="predicted"/>
<dbReference type="GeneID" id="80703565"/>
<dbReference type="PROSITE" id="PS01085">
    <property type="entry name" value="RIBUL_P_3_EPIMER_1"/>
    <property type="match status" value="1"/>
</dbReference>
<dbReference type="InterPro" id="IPR011060">
    <property type="entry name" value="RibuloseP-bd_barrel"/>
</dbReference>
<dbReference type="InterPro" id="IPR000056">
    <property type="entry name" value="Ribul_P_3_epim-like"/>
</dbReference>